<evidence type="ECO:0000259" key="11">
    <source>
        <dbReference type="PROSITE" id="PS50157"/>
    </source>
</evidence>
<dbReference type="SUPFAM" id="SSF57667">
    <property type="entry name" value="beta-beta-alpha zinc fingers"/>
    <property type="match status" value="2"/>
</dbReference>
<dbReference type="OMA" id="QIAWNIH"/>
<dbReference type="GO" id="GO:0003677">
    <property type="term" value="F:DNA binding"/>
    <property type="evidence" value="ECO:0007669"/>
    <property type="project" value="UniProtKB-KW"/>
</dbReference>
<dbReference type="InterPro" id="IPR050331">
    <property type="entry name" value="Zinc_finger"/>
</dbReference>
<accession>A0A8R1XTI6</accession>
<keyword evidence="7" id="KW-0238">DNA-binding</keyword>
<dbReference type="FunFam" id="3.30.160.60:FF:000432">
    <property type="entry name" value="zinc finger protein Gfi-1b isoform X1"/>
    <property type="match status" value="1"/>
</dbReference>
<evidence type="ECO:0000256" key="7">
    <source>
        <dbReference type="ARBA" id="ARBA00023125"/>
    </source>
</evidence>
<keyword evidence="6" id="KW-0805">Transcription regulation</keyword>
<reference evidence="13" key="1">
    <citation type="submission" date="2013-10" db="EMBL/GenBank/DDBJ databases">
        <title>Genome sequencing of Onchocerca volvulus.</title>
        <authorList>
            <person name="Cotton J."/>
            <person name="Tsai J."/>
            <person name="Stanley E."/>
            <person name="Tracey A."/>
            <person name="Holroyd N."/>
            <person name="Lustigman S."/>
            <person name="Berriman M."/>
        </authorList>
    </citation>
    <scope>NUCLEOTIDE SEQUENCE</scope>
</reference>
<dbReference type="GO" id="GO:0008270">
    <property type="term" value="F:zinc ion binding"/>
    <property type="evidence" value="ECO:0007669"/>
    <property type="project" value="UniProtKB-KW"/>
</dbReference>
<keyword evidence="8" id="KW-0804">Transcription</keyword>
<dbReference type="GO" id="GO:0000981">
    <property type="term" value="F:DNA-binding transcription factor activity, RNA polymerase II-specific"/>
    <property type="evidence" value="ECO:0007669"/>
    <property type="project" value="UniProtKB-ARBA"/>
</dbReference>
<dbReference type="PROSITE" id="PS50157">
    <property type="entry name" value="ZINC_FINGER_C2H2_2"/>
    <property type="match status" value="4"/>
</dbReference>
<dbReference type="FunFam" id="3.30.160.60:FF:000245">
    <property type="entry name" value="zinc finger protein Gfi-1"/>
    <property type="match status" value="1"/>
</dbReference>
<reference evidence="12" key="2">
    <citation type="submission" date="2022-06" db="UniProtKB">
        <authorList>
            <consortium name="EnsemblMetazoa"/>
        </authorList>
    </citation>
    <scope>IDENTIFICATION</scope>
</reference>
<keyword evidence="3" id="KW-0677">Repeat</keyword>
<dbReference type="Proteomes" id="UP000024404">
    <property type="component" value="Unassembled WGS sequence"/>
</dbReference>
<keyword evidence="13" id="KW-1185">Reference proteome</keyword>
<evidence type="ECO:0000256" key="6">
    <source>
        <dbReference type="ARBA" id="ARBA00023015"/>
    </source>
</evidence>
<feature type="domain" description="C2H2-type" evidence="11">
    <location>
        <begin position="252"/>
        <end position="279"/>
    </location>
</feature>
<dbReference type="FunFam" id="3.30.160.60:FF:000148">
    <property type="entry name" value="zinc finger protein Gfi-1"/>
    <property type="match status" value="1"/>
</dbReference>
<feature type="domain" description="C2H2-type" evidence="11">
    <location>
        <begin position="280"/>
        <end position="307"/>
    </location>
</feature>
<dbReference type="GO" id="GO:0005634">
    <property type="term" value="C:nucleus"/>
    <property type="evidence" value="ECO:0007669"/>
    <property type="project" value="UniProtKB-SubCell"/>
</dbReference>
<dbReference type="SMART" id="SM00355">
    <property type="entry name" value="ZnF_C2H2"/>
    <property type="match status" value="5"/>
</dbReference>
<dbReference type="InterPro" id="IPR036236">
    <property type="entry name" value="Znf_C2H2_sf"/>
</dbReference>
<keyword evidence="4 10" id="KW-0863">Zinc-finger</keyword>
<dbReference type="PROSITE" id="PS00028">
    <property type="entry name" value="ZINC_FINGER_C2H2_1"/>
    <property type="match status" value="4"/>
</dbReference>
<dbReference type="InterPro" id="IPR013087">
    <property type="entry name" value="Znf_C2H2_type"/>
</dbReference>
<evidence type="ECO:0000256" key="5">
    <source>
        <dbReference type="ARBA" id="ARBA00022833"/>
    </source>
</evidence>
<dbReference type="Gene3D" id="3.30.160.60">
    <property type="entry name" value="Classic Zinc Finger"/>
    <property type="match status" value="4"/>
</dbReference>
<comment type="subcellular location">
    <subcellularLocation>
        <location evidence="1">Nucleus</location>
    </subcellularLocation>
</comment>
<evidence type="ECO:0000313" key="12">
    <source>
        <dbReference type="EnsemblMetazoa" id="OVOC3368.1"/>
    </source>
</evidence>
<proteinExistence type="predicted"/>
<dbReference type="EnsemblMetazoa" id="OVOC3368.1">
    <property type="protein sequence ID" value="OVOC3368.1"/>
    <property type="gene ID" value="WBGene00240177"/>
</dbReference>
<feature type="domain" description="C2H2-type" evidence="11">
    <location>
        <begin position="196"/>
        <end position="223"/>
    </location>
</feature>
<keyword evidence="2" id="KW-0479">Metal-binding</keyword>
<evidence type="ECO:0000256" key="10">
    <source>
        <dbReference type="PROSITE-ProRule" id="PRU00042"/>
    </source>
</evidence>
<keyword evidence="5" id="KW-0862">Zinc</keyword>
<protein>
    <recommendedName>
        <fullName evidence="11">C2H2-type domain-containing protein</fullName>
    </recommendedName>
</protein>
<evidence type="ECO:0000256" key="3">
    <source>
        <dbReference type="ARBA" id="ARBA00022737"/>
    </source>
</evidence>
<sequence length="369" mass="41997">MSKLKENSSNYSIARLVGTDSSFIDNHINKSTNSLTKSFENTVGYHHRVGNCNFPMNIVSKMIQPIQQAYHPMQTLQQSVFPARLPYPSSLPNSDNNTVANSNVNQIAWNIHLRQVALNLMTLQRLQAASNAERIIPEKQSYSMHIASVAAASSHEGTMQSCSSCNKFFINTYSLEQHMLEQHNQCSKISGSEKQFECKQCGKAFKRSSTLSTHLLIHSDTRPYPCDYCGKRFHQKSDMKKHTYIHTGEKPHKCMVCGKAFSQSSNLITHSRKHTGYKPFSCDICGRTFQRKVDRRRHRESHHPNELCTHRSLRNNSDRIISNDYANLLNRSSFVNLDHLEVPTNKLLNPKPVRFLVSESDGALNLSSR</sequence>
<feature type="domain" description="C2H2-type" evidence="11">
    <location>
        <begin position="224"/>
        <end position="251"/>
    </location>
</feature>
<dbReference type="FunFam" id="3.30.160.60:FF:000208">
    <property type="entry name" value="zinc finger protein Gfi-1b"/>
    <property type="match status" value="1"/>
</dbReference>
<keyword evidence="9" id="KW-0539">Nucleus</keyword>
<dbReference type="PANTHER" id="PTHR16515:SF54">
    <property type="entry name" value="GROWTH FACTOR-INDEPENDENT 1B TRANSCRIPTION REPRESSOR"/>
    <property type="match status" value="1"/>
</dbReference>
<dbReference type="PANTHER" id="PTHR16515">
    <property type="entry name" value="PR DOMAIN ZINC FINGER PROTEIN"/>
    <property type="match status" value="1"/>
</dbReference>
<evidence type="ECO:0000256" key="1">
    <source>
        <dbReference type="ARBA" id="ARBA00004123"/>
    </source>
</evidence>
<evidence type="ECO:0000256" key="8">
    <source>
        <dbReference type="ARBA" id="ARBA00023163"/>
    </source>
</evidence>
<dbReference type="EMBL" id="CMVM020000092">
    <property type="status" value="NOT_ANNOTATED_CDS"/>
    <property type="molecule type" value="Genomic_DNA"/>
</dbReference>
<evidence type="ECO:0000313" key="13">
    <source>
        <dbReference type="Proteomes" id="UP000024404"/>
    </source>
</evidence>
<dbReference type="AlphaFoldDB" id="A0A8R1XTI6"/>
<evidence type="ECO:0000256" key="2">
    <source>
        <dbReference type="ARBA" id="ARBA00022723"/>
    </source>
</evidence>
<dbReference type="Pfam" id="PF00096">
    <property type="entry name" value="zf-C2H2"/>
    <property type="match status" value="4"/>
</dbReference>
<evidence type="ECO:0000256" key="9">
    <source>
        <dbReference type="ARBA" id="ARBA00023242"/>
    </source>
</evidence>
<dbReference type="GO" id="GO:0000122">
    <property type="term" value="P:negative regulation of transcription by RNA polymerase II"/>
    <property type="evidence" value="ECO:0007669"/>
    <property type="project" value="UniProtKB-ARBA"/>
</dbReference>
<name>A0A8R1XTI6_ONCVO</name>
<organism evidence="12 13">
    <name type="scientific">Onchocerca volvulus</name>
    <dbReference type="NCBI Taxonomy" id="6282"/>
    <lineage>
        <taxon>Eukaryota</taxon>
        <taxon>Metazoa</taxon>
        <taxon>Ecdysozoa</taxon>
        <taxon>Nematoda</taxon>
        <taxon>Chromadorea</taxon>
        <taxon>Rhabditida</taxon>
        <taxon>Spirurina</taxon>
        <taxon>Spiruromorpha</taxon>
        <taxon>Filarioidea</taxon>
        <taxon>Onchocercidae</taxon>
        <taxon>Onchocerca</taxon>
    </lineage>
</organism>
<evidence type="ECO:0000256" key="4">
    <source>
        <dbReference type="ARBA" id="ARBA00022771"/>
    </source>
</evidence>